<dbReference type="AlphaFoldDB" id="A0AAV7CAR9"/>
<dbReference type="Proteomes" id="UP000824782">
    <property type="component" value="Unassembled WGS sequence"/>
</dbReference>
<evidence type="ECO:0000313" key="1">
    <source>
        <dbReference type="EMBL" id="KAG8581729.1"/>
    </source>
</evidence>
<keyword evidence="2" id="KW-1185">Reference proteome</keyword>
<evidence type="ECO:0000313" key="2">
    <source>
        <dbReference type="Proteomes" id="UP000824782"/>
    </source>
</evidence>
<gene>
    <name evidence="1" type="ORF">GDO81_007781</name>
</gene>
<accession>A0AAV7CAR9</accession>
<reference evidence="1" key="1">
    <citation type="thesis" date="2020" institute="ProQuest LLC" country="789 East Eisenhower Parkway, Ann Arbor, MI, USA">
        <title>Comparative Genomics and Chromosome Evolution.</title>
        <authorList>
            <person name="Mudd A.B."/>
        </authorList>
    </citation>
    <scope>NUCLEOTIDE SEQUENCE</scope>
    <source>
        <strain evidence="1">237g6f4</strain>
        <tissue evidence="1">Blood</tissue>
    </source>
</reference>
<organism evidence="1 2">
    <name type="scientific">Engystomops pustulosus</name>
    <name type="common">Tungara frog</name>
    <name type="synonym">Physalaemus pustulosus</name>
    <dbReference type="NCBI Taxonomy" id="76066"/>
    <lineage>
        <taxon>Eukaryota</taxon>
        <taxon>Metazoa</taxon>
        <taxon>Chordata</taxon>
        <taxon>Craniata</taxon>
        <taxon>Vertebrata</taxon>
        <taxon>Euteleostomi</taxon>
        <taxon>Amphibia</taxon>
        <taxon>Batrachia</taxon>
        <taxon>Anura</taxon>
        <taxon>Neobatrachia</taxon>
        <taxon>Hyloidea</taxon>
        <taxon>Leptodactylidae</taxon>
        <taxon>Leiuperinae</taxon>
        <taxon>Engystomops</taxon>
    </lineage>
</organism>
<proteinExistence type="predicted"/>
<protein>
    <submittedName>
        <fullName evidence="1">Uncharacterized protein</fullName>
    </submittedName>
</protein>
<comment type="caution">
    <text evidence="1">The sequence shown here is derived from an EMBL/GenBank/DDBJ whole genome shotgun (WGS) entry which is preliminary data.</text>
</comment>
<dbReference type="EMBL" id="WNYA01000003">
    <property type="protein sequence ID" value="KAG8581729.1"/>
    <property type="molecule type" value="Genomic_DNA"/>
</dbReference>
<sequence length="141" mass="15665">MFPVLPLSFSKNQCQNIQGEQSSPYVCEQLALQMRYQSQPYDTVFECSKHDPLAGCKMSHPTSSRRSDVCRPLAVYCQDTCVSISQAGASILYSYGLSPIGHNLQAMTFLGGGAHHNILHLISVCFLQRSYSCTSQWLLLP</sequence>
<name>A0AAV7CAR9_ENGPU</name>